<reference evidence="2 3" key="1">
    <citation type="submission" date="2019-07" db="EMBL/GenBank/DDBJ databases">
        <title>Whole genome shotgun sequence of Cellulomonas aerilata NBRC 106308.</title>
        <authorList>
            <person name="Hosoyama A."/>
            <person name="Uohara A."/>
            <person name="Ohji S."/>
            <person name="Ichikawa N."/>
        </authorList>
    </citation>
    <scope>NUCLEOTIDE SEQUENCE [LARGE SCALE GENOMIC DNA]</scope>
    <source>
        <strain evidence="2 3">NBRC 106308</strain>
    </source>
</reference>
<dbReference type="PROSITE" id="PS51257">
    <property type="entry name" value="PROKAR_LIPOPROTEIN"/>
    <property type="match status" value="1"/>
</dbReference>
<dbReference type="EMBL" id="BJYY01000014">
    <property type="protein sequence ID" value="GEO34581.1"/>
    <property type="molecule type" value="Genomic_DNA"/>
</dbReference>
<dbReference type="InterPro" id="IPR050490">
    <property type="entry name" value="Bact_solute-bd_prot1"/>
</dbReference>
<dbReference type="PANTHER" id="PTHR43649">
    <property type="entry name" value="ARABINOSE-BINDING PROTEIN-RELATED"/>
    <property type="match status" value="1"/>
</dbReference>
<feature type="chain" id="PRO_5021792727" description="Sugar ABC transporter substrate-binding protein" evidence="1">
    <location>
        <begin position="27"/>
        <end position="432"/>
    </location>
</feature>
<proteinExistence type="predicted"/>
<dbReference type="RefSeq" id="WP_146904422.1">
    <property type="nucleotide sequence ID" value="NZ_BAAARM010000004.1"/>
</dbReference>
<evidence type="ECO:0008006" key="4">
    <source>
        <dbReference type="Google" id="ProtNLM"/>
    </source>
</evidence>
<keyword evidence="1" id="KW-0732">Signal</keyword>
<sequence length="432" mass="45024">MHTRGASLAAGLTAGVLLLAACSGGADDGGDAAPEAGSDEPITLEFQSLSDQPAAIDATESIVSAWNADNPDVQVEIVPAGWDGIYDKLITQFNGGAAPDIIHYEAASIVPFARDGYLADLSELMSDEFVADVPEGVLETVTVDDQVIAYPTELQTYMVFANRGLLEAAGVEVPTGDTMTWDELQEIAAATTAEGRYGMGWGLKSPTATFMAMAPEFGGRFFEGTGADAELVVDEGELAIPGIVAEMKAAGTVDPVSLTQSGSEVLAAFYAGQVAMTVQGSFQAANIATDAPGGFDWVVLPPLEGPEGAGQAANPQTLSVNIDSEHVEESAEFLEFFTQAENLAALNQADALIPATTSAQELMAQNLSGQPGWDVILSSGQYLTDAPYLFVDAYAQWKDTVATPAFQRFIAGETDSAGLAAELQAGWDEITA</sequence>
<organism evidence="2 3">
    <name type="scientific">Cellulomonas aerilata</name>
    <dbReference type="NCBI Taxonomy" id="515326"/>
    <lineage>
        <taxon>Bacteria</taxon>
        <taxon>Bacillati</taxon>
        <taxon>Actinomycetota</taxon>
        <taxon>Actinomycetes</taxon>
        <taxon>Micrococcales</taxon>
        <taxon>Cellulomonadaceae</taxon>
        <taxon>Cellulomonas</taxon>
    </lineage>
</organism>
<feature type="signal peptide" evidence="1">
    <location>
        <begin position="1"/>
        <end position="26"/>
    </location>
</feature>
<evidence type="ECO:0000256" key="1">
    <source>
        <dbReference type="SAM" id="SignalP"/>
    </source>
</evidence>
<evidence type="ECO:0000313" key="3">
    <source>
        <dbReference type="Proteomes" id="UP000321181"/>
    </source>
</evidence>
<dbReference type="InterPro" id="IPR006059">
    <property type="entry name" value="SBP"/>
</dbReference>
<dbReference type="OrthoDB" id="3718433at2"/>
<accession>A0A512DDN4</accession>
<gene>
    <name evidence="2" type="ORF">CAE01nite_23060</name>
</gene>
<dbReference type="AlphaFoldDB" id="A0A512DDN4"/>
<evidence type="ECO:0000313" key="2">
    <source>
        <dbReference type="EMBL" id="GEO34581.1"/>
    </source>
</evidence>
<dbReference type="SUPFAM" id="SSF53850">
    <property type="entry name" value="Periplasmic binding protein-like II"/>
    <property type="match status" value="1"/>
</dbReference>
<dbReference type="Pfam" id="PF01547">
    <property type="entry name" value="SBP_bac_1"/>
    <property type="match status" value="1"/>
</dbReference>
<comment type="caution">
    <text evidence="2">The sequence shown here is derived from an EMBL/GenBank/DDBJ whole genome shotgun (WGS) entry which is preliminary data.</text>
</comment>
<dbReference type="Proteomes" id="UP000321181">
    <property type="component" value="Unassembled WGS sequence"/>
</dbReference>
<dbReference type="Gene3D" id="3.40.190.10">
    <property type="entry name" value="Periplasmic binding protein-like II"/>
    <property type="match status" value="1"/>
</dbReference>
<protein>
    <recommendedName>
        <fullName evidence="4">Sugar ABC transporter substrate-binding protein</fullName>
    </recommendedName>
</protein>
<dbReference type="PANTHER" id="PTHR43649:SF30">
    <property type="entry name" value="ABC TRANSPORTER SUBSTRATE-BINDING PROTEIN"/>
    <property type="match status" value="1"/>
</dbReference>
<name>A0A512DDN4_9CELL</name>
<keyword evidence="3" id="KW-1185">Reference proteome</keyword>